<accession>A0A364NZD8</accession>
<reference evidence="1 2" key="1">
    <citation type="submission" date="2017-11" db="EMBL/GenBank/DDBJ databases">
        <title>Draft genome sequence of magnetotactic bacterium Magnetospirillum kuznetsovii LBB-42.</title>
        <authorList>
            <person name="Grouzdev D.S."/>
            <person name="Rysina M.S."/>
            <person name="Baslerov R.V."/>
            <person name="Koziaeva V."/>
        </authorList>
    </citation>
    <scope>NUCLEOTIDE SEQUENCE [LARGE SCALE GENOMIC DNA]</scope>
    <source>
        <strain evidence="1 2">LBB-42</strain>
    </source>
</reference>
<dbReference type="Proteomes" id="UP000251075">
    <property type="component" value="Unassembled WGS sequence"/>
</dbReference>
<dbReference type="GO" id="GO:0009399">
    <property type="term" value="P:nitrogen fixation"/>
    <property type="evidence" value="ECO:0007669"/>
    <property type="project" value="InterPro"/>
</dbReference>
<dbReference type="OrthoDB" id="192277at2"/>
<proteinExistence type="predicted"/>
<comment type="caution">
    <text evidence="1">The sequence shown here is derived from an EMBL/GenBank/DDBJ whole genome shotgun (WGS) entry which is preliminary data.</text>
</comment>
<protein>
    <submittedName>
        <fullName evidence="1">Hydrogenase</fullName>
    </submittedName>
</protein>
<dbReference type="AlphaFoldDB" id="A0A364NZD8"/>
<dbReference type="InterPro" id="IPR006975">
    <property type="entry name" value="NifQ"/>
</dbReference>
<keyword evidence="2" id="KW-1185">Reference proteome</keyword>
<evidence type="ECO:0000313" key="1">
    <source>
        <dbReference type="EMBL" id="RAU22360.1"/>
    </source>
</evidence>
<name>A0A364NZD8_9PROT</name>
<dbReference type="EMBL" id="PGTO01000005">
    <property type="protein sequence ID" value="RAU22360.1"/>
    <property type="molecule type" value="Genomic_DNA"/>
</dbReference>
<dbReference type="RefSeq" id="WP_112144073.1">
    <property type="nucleotide sequence ID" value="NZ_PGTO01000005.1"/>
</dbReference>
<dbReference type="GO" id="GO:0030151">
    <property type="term" value="F:molybdenum ion binding"/>
    <property type="evidence" value="ECO:0007669"/>
    <property type="project" value="InterPro"/>
</dbReference>
<organism evidence="1 2">
    <name type="scientific">Paramagnetospirillum kuznetsovii</name>
    <dbReference type="NCBI Taxonomy" id="2053833"/>
    <lineage>
        <taxon>Bacteria</taxon>
        <taxon>Pseudomonadati</taxon>
        <taxon>Pseudomonadota</taxon>
        <taxon>Alphaproteobacteria</taxon>
        <taxon>Rhodospirillales</taxon>
        <taxon>Magnetospirillaceae</taxon>
        <taxon>Paramagnetospirillum</taxon>
    </lineage>
</organism>
<gene>
    <name evidence="1" type="ORF">CU669_09610</name>
</gene>
<evidence type="ECO:0000313" key="2">
    <source>
        <dbReference type="Proteomes" id="UP000251075"/>
    </source>
</evidence>
<sequence length="206" mass="22411">MAMDVYTRLMAGAGSGNSFDRHLFACAIAVAMADRSGRPLTSGLGLSAFNLAALVGRYFPLAPGLLSGLSGEEEDEPLAAEEPDLRALLVEHRSRGLVEEEWLAHVIARRSLGANHLWQDLGLTGRADLSGLMRRHFSRLAEANSGDMKWKKFFYRELCQREGIVICKSPNCEVCADVAVCFGAEDGVSLLAHRPVSQIRHCSVSP</sequence>
<dbReference type="Pfam" id="PF04891">
    <property type="entry name" value="NifQ"/>
    <property type="match status" value="1"/>
</dbReference>